<sequence length="255" mass="29071">MVIGAFPLAIILAAAGLFEVFKPRLPQYTFRVKTIFPKFLSRNANLSYQMKSQIQMHNDNFIAIHIYALSFDLYYPDWNNRLHHVGQVTDIRQQEEPDEDFDTPLWVLPPRQNFETIDDVMMIPTGGAQVMSSLSWDALQKRGVLQVPLSGVIHIKANGQIPITMGMICDNLLKAWKMEVQGLSCRIASLEPGWTDLVNSGDRLKAKMENTLWNPSNHPQGQDFVDDDTCGVPQEYVFTMEHRVEWKDALPILAI</sequence>
<protein>
    <submittedName>
        <fullName evidence="2">Uncharacterized protein</fullName>
    </submittedName>
</protein>
<dbReference type="Proteomes" id="UP000693970">
    <property type="component" value="Unassembled WGS sequence"/>
</dbReference>
<reference evidence="2" key="1">
    <citation type="journal article" date="2021" name="Sci. Rep.">
        <title>Diploid genomic architecture of Nitzschia inconspicua, an elite biomass production diatom.</title>
        <authorList>
            <person name="Oliver A."/>
            <person name="Podell S."/>
            <person name="Pinowska A."/>
            <person name="Traller J.C."/>
            <person name="Smith S.R."/>
            <person name="McClure R."/>
            <person name="Beliaev A."/>
            <person name="Bohutskyi P."/>
            <person name="Hill E.A."/>
            <person name="Rabines A."/>
            <person name="Zheng H."/>
            <person name="Allen L.Z."/>
            <person name="Kuo A."/>
            <person name="Grigoriev I.V."/>
            <person name="Allen A.E."/>
            <person name="Hazlebeck D."/>
            <person name="Allen E.E."/>
        </authorList>
    </citation>
    <scope>NUCLEOTIDE SEQUENCE</scope>
    <source>
        <strain evidence="2">Hildebrandi</strain>
    </source>
</reference>
<keyword evidence="1" id="KW-0732">Signal</keyword>
<dbReference type="OrthoDB" id="47231at2759"/>
<reference evidence="2" key="2">
    <citation type="submission" date="2021-04" db="EMBL/GenBank/DDBJ databases">
        <authorList>
            <person name="Podell S."/>
        </authorList>
    </citation>
    <scope>NUCLEOTIDE SEQUENCE</scope>
    <source>
        <strain evidence="2">Hildebrandi</strain>
    </source>
</reference>
<dbReference type="EMBL" id="JAGRRH010000003">
    <property type="protein sequence ID" value="KAG7372491.1"/>
    <property type="molecule type" value="Genomic_DNA"/>
</dbReference>
<keyword evidence="3" id="KW-1185">Reference proteome</keyword>
<organism evidence="2 3">
    <name type="scientific">Nitzschia inconspicua</name>
    <dbReference type="NCBI Taxonomy" id="303405"/>
    <lineage>
        <taxon>Eukaryota</taxon>
        <taxon>Sar</taxon>
        <taxon>Stramenopiles</taxon>
        <taxon>Ochrophyta</taxon>
        <taxon>Bacillariophyta</taxon>
        <taxon>Bacillariophyceae</taxon>
        <taxon>Bacillariophycidae</taxon>
        <taxon>Bacillariales</taxon>
        <taxon>Bacillariaceae</taxon>
        <taxon>Nitzschia</taxon>
    </lineage>
</organism>
<evidence type="ECO:0000313" key="2">
    <source>
        <dbReference type="EMBL" id="KAG7372491.1"/>
    </source>
</evidence>
<accession>A0A9K3Q6J4</accession>
<feature type="chain" id="PRO_5039912414" evidence="1">
    <location>
        <begin position="17"/>
        <end position="255"/>
    </location>
</feature>
<proteinExistence type="predicted"/>
<gene>
    <name evidence="2" type="ORF">IV203_018634</name>
</gene>
<dbReference type="AlphaFoldDB" id="A0A9K3Q6J4"/>
<comment type="caution">
    <text evidence="2">The sequence shown here is derived from an EMBL/GenBank/DDBJ whole genome shotgun (WGS) entry which is preliminary data.</text>
</comment>
<evidence type="ECO:0000313" key="3">
    <source>
        <dbReference type="Proteomes" id="UP000693970"/>
    </source>
</evidence>
<name>A0A9K3Q6J4_9STRA</name>
<feature type="signal peptide" evidence="1">
    <location>
        <begin position="1"/>
        <end position="16"/>
    </location>
</feature>
<evidence type="ECO:0000256" key="1">
    <source>
        <dbReference type="SAM" id="SignalP"/>
    </source>
</evidence>